<reference evidence="9 10" key="1">
    <citation type="journal article" date="2016" name="Nat. Commun.">
        <title>Ectomycorrhizal ecology is imprinted in the genome of the dominant symbiotic fungus Cenococcum geophilum.</title>
        <authorList>
            <consortium name="DOE Joint Genome Institute"/>
            <person name="Peter M."/>
            <person name="Kohler A."/>
            <person name="Ohm R.A."/>
            <person name="Kuo A."/>
            <person name="Krutzmann J."/>
            <person name="Morin E."/>
            <person name="Arend M."/>
            <person name="Barry K.W."/>
            <person name="Binder M."/>
            <person name="Choi C."/>
            <person name="Clum A."/>
            <person name="Copeland A."/>
            <person name="Grisel N."/>
            <person name="Haridas S."/>
            <person name="Kipfer T."/>
            <person name="LaButti K."/>
            <person name="Lindquist E."/>
            <person name="Lipzen A."/>
            <person name="Maire R."/>
            <person name="Meier B."/>
            <person name="Mihaltcheva S."/>
            <person name="Molinier V."/>
            <person name="Murat C."/>
            <person name="Poggeler S."/>
            <person name="Quandt C.A."/>
            <person name="Sperisen C."/>
            <person name="Tritt A."/>
            <person name="Tisserant E."/>
            <person name="Crous P.W."/>
            <person name="Henrissat B."/>
            <person name="Nehls U."/>
            <person name="Egli S."/>
            <person name="Spatafora J.W."/>
            <person name="Grigoriev I.V."/>
            <person name="Martin F.M."/>
        </authorList>
    </citation>
    <scope>NUCLEOTIDE SEQUENCE [LARGE SCALE GENOMIC DNA]</scope>
    <source>
        <strain evidence="9 10">CBS 207.34</strain>
    </source>
</reference>
<evidence type="ECO:0000256" key="1">
    <source>
        <dbReference type="ARBA" id="ARBA00004141"/>
    </source>
</evidence>
<dbReference type="PANTHER" id="PTHR33048">
    <property type="entry name" value="PTH11-LIKE INTEGRAL MEMBRANE PROTEIN (AFU_ORTHOLOGUE AFUA_5G11245)"/>
    <property type="match status" value="1"/>
</dbReference>
<feature type="transmembrane region" description="Helical" evidence="7">
    <location>
        <begin position="28"/>
        <end position="49"/>
    </location>
</feature>
<gene>
    <name evidence="9" type="ORF">AOQ84DRAFT_315530</name>
</gene>
<evidence type="ECO:0000256" key="4">
    <source>
        <dbReference type="ARBA" id="ARBA00023136"/>
    </source>
</evidence>
<comment type="similarity">
    <text evidence="5">Belongs to the SAT4 family.</text>
</comment>
<comment type="subcellular location">
    <subcellularLocation>
        <location evidence="1">Membrane</location>
        <topology evidence="1">Multi-pass membrane protein</topology>
    </subcellularLocation>
</comment>
<evidence type="ECO:0000313" key="10">
    <source>
        <dbReference type="Proteomes" id="UP000250140"/>
    </source>
</evidence>
<evidence type="ECO:0000259" key="8">
    <source>
        <dbReference type="Pfam" id="PF20684"/>
    </source>
</evidence>
<keyword evidence="4 7" id="KW-0472">Membrane</keyword>
<evidence type="ECO:0000313" key="9">
    <source>
        <dbReference type="EMBL" id="OCL10404.1"/>
    </source>
</evidence>
<dbReference type="EMBL" id="KV749246">
    <property type="protein sequence ID" value="OCL10404.1"/>
    <property type="molecule type" value="Genomic_DNA"/>
</dbReference>
<feature type="region of interest" description="Disordered" evidence="6">
    <location>
        <begin position="183"/>
        <end position="265"/>
    </location>
</feature>
<dbReference type="Pfam" id="PF20684">
    <property type="entry name" value="Fung_rhodopsin"/>
    <property type="match status" value="1"/>
</dbReference>
<dbReference type="InterPro" id="IPR049326">
    <property type="entry name" value="Rhodopsin_dom_fungi"/>
</dbReference>
<dbReference type="InterPro" id="IPR052337">
    <property type="entry name" value="SAT4-like"/>
</dbReference>
<name>A0A8E2F4R2_9PEZI</name>
<feature type="compositionally biased region" description="Basic and acidic residues" evidence="6">
    <location>
        <begin position="226"/>
        <end position="241"/>
    </location>
</feature>
<protein>
    <recommendedName>
        <fullName evidence="8">Rhodopsin domain-containing protein</fullName>
    </recommendedName>
</protein>
<evidence type="ECO:0000256" key="3">
    <source>
        <dbReference type="ARBA" id="ARBA00022989"/>
    </source>
</evidence>
<evidence type="ECO:0000256" key="2">
    <source>
        <dbReference type="ARBA" id="ARBA00022692"/>
    </source>
</evidence>
<dbReference type="OrthoDB" id="5429740at2759"/>
<dbReference type="PANTHER" id="PTHR33048:SF163">
    <property type="entry name" value="INTEGRAL MEMBRANE PROTEIN (AFU_ORTHOLOGUE AFUA_8G05510)"/>
    <property type="match status" value="1"/>
</dbReference>
<evidence type="ECO:0000256" key="5">
    <source>
        <dbReference type="ARBA" id="ARBA00038359"/>
    </source>
</evidence>
<proteinExistence type="inferred from homology"/>
<feature type="transmembrane region" description="Helical" evidence="7">
    <location>
        <begin position="109"/>
        <end position="129"/>
    </location>
</feature>
<feature type="transmembrane region" description="Helical" evidence="7">
    <location>
        <begin position="81"/>
        <end position="102"/>
    </location>
</feature>
<feature type="compositionally biased region" description="Low complexity" evidence="6">
    <location>
        <begin position="193"/>
        <end position="208"/>
    </location>
</feature>
<keyword evidence="2 7" id="KW-0812">Transmembrane</keyword>
<accession>A0A8E2F4R2</accession>
<dbReference type="GO" id="GO:0016020">
    <property type="term" value="C:membrane"/>
    <property type="evidence" value="ECO:0007669"/>
    <property type="project" value="UniProtKB-SubCell"/>
</dbReference>
<dbReference type="Proteomes" id="UP000250140">
    <property type="component" value="Unassembled WGS sequence"/>
</dbReference>
<feature type="transmembrane region" description="Helical" evidence="7">
    <location>
        <begin position="149"/>
        <end position="172"/>
    </location>
</feature>
<keyword evidence="3 7" id="KW-1133">Transmembrane helix</keyword>
<sequence>MIYATAVTCTKVSILMFYRRIFGIKSSLYVCLFLAIGYWITIIVTINVGCRPLDYFWRRYTDLTAVGTCIDIPKFFFGNGIAAMLIDVIILCVPVPIVWSLQMPTSQKLAVVSILLLGSFVCVASIVRIVTLERNVKSSDPTWTISPVFVWSCVEPFIGIVCACLPTFAPFFRRWWAVVRTKGSSGPGKNAYPSGSGPSGQGSKQLSGAEGGGGGFRLSRARGKGKGGEWTELESRLRDDEVGLTNDIVGGGGPGSFRTKGSDEEMGTIRVKEDVKWSEAHLDDGK</sequence>
<organism evidence="9 10">
    <name type="scientific">Glonium stellatum</name>
    <dbReference type="NCBI Taxonomy" id="574774"/>
    <lineage>
        <taxon>Eukaryota</taxon>
        <taxon>Fungi</taxon>
        <taxon>Dikarya</taxon>
        <taxon>Ascomycota</taxon>
        <taxon>Pezizomycotina</taxon>
        <taxon>Dothideomycetes</taxon>
        <taxon>Pleosporomycetidae</taxon>
        <taxon>Gloniales</taxon>
        <taxon>Gloniaceae</taxon>
        <taxon>Glonium</taxon>
    </lineage>
</organism>
<dbReference type="AlphaFoldDB" id="A0A8E2F4R2"/>
<feature type="domain" description="Rhodopsin" evidence="8">
    <location>
        <begin position="1"/>
        <end position="174"/>
    </location>
</feature>
<evidence type="ECO:0000256" key="6">
    <source>
        <dbReference type="SAM" id="MobiDB-lite"/>
    </source>
</evidence>
<keyword evidence="10" id="KW-1185">Reference proteome</keyword>
<evidence type="ECO:0000256" key="7">
    <source>
        <dbReference type="SAM" id="Phobius"/>
    </source>
</evidence>